<reference evidence="1 2" key="1">
    <citation type="submission" date="2019-11" db="EMBL/GenBank/DDBJ databases">
        <title>Whole genome sequence of a plant growth promoting strain Serratia marcescens BTL07 isolated from the rhizoplane of Chili (Capsicum annuum).</title>
        <authorList>
            <person name="Dutta S."/>
            <person name="Khatun A."/>
            <person name="Gupta D.R."/>
            <person name="Surovy M.Z."/>
            <person name="Rahman M.M."/>
            <person name="Mahmud N.U."/>
            <person name="Emes R."/>
            <person name="Warry A."/>
            <person name="West H."/>
            <person name="Clarke M.L."/>
            <person name="Islam M.T."/>
        </authorList>
    </citation>
    <scope>NUCLEOTIDE SEQUENCE [LARGE SCALE GENOMIC DNA]</scope>
    <source>
        <strain evidence="1 2">BTL07</strain>
    </source>
</reference>
<dbReference type="InterPro" id="IPR006521">
    <property type="entry name" value="Tail_protein_I"/>
</dbReference>
<accession>A0ABD6HWI7</accession>
<evidence type="ECO:0000313" key="2">
    <source>
        <dbReference type="Proteomes" id="UP000443014"/>
    </source>
</evidence>
<organism evidence="1 2">
    <name type="scientific">Serratia marcescens</name>
    <dbReference type="NCBI Taxonomy" id="615"/>
    <lineage>
        <taxon>Bacteria</taxon>
        <taxon>Pseudomonadati</taxon>
        <taxon>Pseudomonadota</taxon>
        <taxon>Gammaproteobacteria</taxon>
        <taxon>Enterobacterales</taxon>
        <taxon>Yersiniaceae</taxon>
        <taxon>Serratia</taxon>
    </lineage>
</organism>
<dbReference type="Proteomes" id="UP000443014">
    <property type="component" value="Unassembled WGS sequence"/>
</dbReference>
<dbReference type="NCBIfam" id="TIGR01634">
    <property type="entry name" value="tail_P2_I"/>
    <property type="match status" value="1"/>
</dbReference>
<dbReference type="Pfam" id="PF09684">
    <property type="entry name" value="Tail_P2_I"/>
    <property type="match status" value="1"/>
</dbReference>
<dbReference type="RefSeq" id="WP_156866582.1">
    <property type="nucleotide sequence ID" value="NZ_JAOEGE010000002.1"/>
</dbReference>
<dbReference type="InterPro" id="IPR008964">
    <property type="entry name" value="Invasin/intimin_cell_adhesion"/>
</dbReference>
<gene>
    <name evidence="1" type="ORF">GMA22_25520</name>
</gene>
<proteinExistence type="predicted"/>
<sequence length="376" mass="42099">MPNKFKTLLPPNAIPAERALEQATIEEVLSIPDLIRIVKNPALCPVELLPWLAWEFSVDTWNTDWTEEEKRAAIARAAYIHRHRGTRAAIEMSLSSSPFASDVIEWFEKTPRGEPYTFSLEVTQDDRPITLGDVQDLKSAVMKGKNLRSWFDVTFKGNLDGKAILAGYMIASESIQILQPFEFIGVHINGWMTSNFTPTTSFKGATYTLSVQGNFGLITWRADGPATVASDGTVTITGPGKVSIIATDAKGRELVHTINPRLYLIPTPERMYQVDMPAFLASNNGRWPHEKELSLKSNEFAPRGNGALWNEWGNMVVYGWLQDNTDRHLYVTDTPGRPNPESTRWAIILQYGRGKNLGLTNPDRYCTAAVIELESE</sequence>
<protein>
    <submittedName>
        <fullName evidence="1">Phage tail protein I</fullName>
    </submittedName>
</protein>
<dbReference type="SUPFAM" id="SSF49373">
    <property type="entry name" value="Invasin/intimin cell-adhesion fragments"/>
    <property type="match status" value="1"/>
</dbReference>
<comment type="caution">
    <text evidence="1">The sequence shown here is derived from an EMBL/GenBank/DDBJ whole genome shotgun (WGS) entry which is preliminary data.</text>
</comment>
<dbReference type="AlphaFoldDB" id="A0ABD6HWI7"/>
<dbReference type="EMBL" id="WNKC01000012">
    <property type="protein sequence ID" value="MVF06597.1"/>
    <property type="molecule type" value="Genomic_DNA"/>
</dbReference>
<name>A0ABD6HWI7_SERMA</name>
<evidence type="ECO:0000313" key="1">
    <source>
        <dbReference type="EMBL" id="MVF06597.1"/>
    </source>
</evidence>
<dbReference type="Gene3D" id="2.60.40.1080">
    <property type="match status" value="1"/>
</dbReference>